<keyword evidence="2" id="KW-1133">Transmembrane helix</keyword>
<evidence type="ECO:0000313" key="3">
    <source>
        <dbReference type="EMBL" id="JAH62947.1"/>
    </source>
</evidence>
<accession>A0A0E9UB59</accession>
<organism evidence="3">
    <name type="scientific">Anguilla anguilla</name>
    <name type="common">European freshwater eel</name>
    <name type="synonym">Muraena anguilla</name>
    <dbReference type="NCBI Taxonomy" id="7936"/>
    <lineage>
        <taxon>Eukaryota</taxon>
        <taxon>Metazoa</taxon>
        <taxon>Chordata</taxon>
        <taxon>Craniata</taxon>
        <taxon>Vertebrata</taxon>
        <taxon>Euteleostomi</taxon>
        <taxon>Actinopterygii</taxon>
        <taxon>Neopterygii</taxon>
        <taxon>Teleostei</taxon>
        <taxon>Anguilliformes</taxon>
        <taxon>Anguillidae</taxon>
        <taxon>Anguilla</taxon>
    </lineage>
</organism>
<dbReference type="AlphaFoldDB" id="A0A0E9UB59"/>
<proteinExistence type="predicted"/>
<protein>
    <submittedName>
        <fullName evidence="3">Uncharacterized protein</fullName>
    </submittedName>
</protein>
<evidence type="ECO:0000256" key="2">
    <source>
        <dbReference type="SAM" id="Phobius"/>
    </source>
</evidence>
<sequence length="61" mass="7105">MKWYDPHFMTLDLIISCLAVQFNVMLCSAFCKSLSQRRFTESRRKMGQEPGLDFQKASKQG</sequence>
<reference evidence="3" key="1">
    <citation type="submission" date="2014-11" db="EMBL/GenBank/DDBJ databases">
        <authorList>
            <person name="Amaro Gonzalez C."/>
        </authorList>
    </citation>
    <scope>NUCLEOTIDE SEQUENCE</scope>
</reference>
<keyword evidence="2" id="KW-0472">Membrane</keyword>
<feature type="transmembrane region" description="Helical" evidence="2">
    <location>
        <begin position="13"/>
        <end position="35"/>
    </location>
</feature>
<feature type="region of interest" description="Disordered" evidence="1">
    <location>
        <begin position="42"/>
        <end position="61"/>
    </location>
</feature>
<keyword evidence="2" id="KW-0812">Transmembrane</keyword>
<evidence type="ECO:0000256" key="1">
    <source>
        <dbReference type="SAM" id="MobiDB-lite"/>
    </source>
</evidence>
<name>A0A0E9UB59_ANGAN</name>
<reference evidence="3" key="2">
    <citation type="journal article" date="2015" name="Fish Shellfish Immunol.">
        <title>Early steps in the European eel (Anguilla anguilla)-Vibrio vulnificus interaction in the gills: Role of the RtxA13 toxin.</title>
        <authorList>
            <person name="Callol A."/>
            <person name="Pajuelo D."/>
            <person name="Ebbesson L."/>
            <person name="Teles M."/>
            <person name="MacKenzie S."/>
            <person name="Amaro C."/>
        </authorList>
    </citation>
    <scope>NUCLEOTIDE SEQUENCE</scope>
</reference>
<dbReference type="EMBL" id="GBXM01045630">
    <property type="protein sequence ID" value="JAH62947.1"/>
    <property type="molecule type" value="Transcribed_RNA"/>
</dbReference>